<dbReference type="EMBL" id="MU826622">
    <property type="protein sequence ID" value="KAJ7375625.1"/>
    <property type="molecule type" value="Genomic_DNA"/>
</dbReference>
<dbReference type="Proteomes" id="UP001163046">
    <property type="component" value="Unassembled WGS sequence"/>
</dbReference>
<keyword evidence="3" id="KW-1185">Reference proteome</keyword>
<sequence length="111" mass="12414">MGTYAELKARQGWFAEFWILTAGENGFHENSQKGIPARRKVQNPDTSPQTNKQSKKMAYMRSVSCHHLGNELHPRNHAAKSQSEVNLARLVVDKNAGKLSPMKQNVKIATA</sequence>
<proteinExistence type="predicted"/>
<name>A0A9W9Z661_9CNID</name>
<evidence type="ECO:0000313" key="3">
    <source>
        <dbReference type="Proteomes" id="UP001163046"/>
    </source>
</evidence>
<dbReference type="AlphaFoldDB" id="A0A9W9Z661"/>
<comment type="caution">
    <text evidence="2">The sequence shown here is derived from an EMBL/GenBank/DDBJ whole genome shotgun (WGS) entry which is preliminary data.</text>
</comment>
<gene>
    <name evidence="2" type="ORF">OS493_040000</name>
</gene>
<accession>A0A9W9Z661</accession>
<evidence type="ECO:0000256" key="1">
    <source>
        <dbReference type="SAM" id="MobiDB-lite"/>
    </source>
</evidence>
<reference evidence="2" key="1">
    <citation type="submission" date="2023-01" db="EMBL/GenBank/DDBJ databases">
        <title>Genome assembly of the deep-sea coral Lophelia pertusa.</title>
        <authorList>
            <person name="Herrera S."/>
            <person name="Cordes E."/>
        </authorList>
    </citation>
    <scope>NUCLEOTIDE SEQUENCE</scope>
    <source>
        <strain evidence="2">USNM1676648</strain>
        <tissue evidence="2">Polyp</tissue>
    </source>
</reference>
<feature type="compositionally biased region" description="Polar residues" evidence="1">
    <location>
        <begin position="43"/>
        <end position="52"/>
    </location>
</feature>
<organism evidence="2 3">
    <name type="scientific">Desmophyllum pertusum</name>
    <dbReference type="NCBI Taxonomy" id="174260"/>
    <lineage>
        <taxon>Eukaryota</taxon>
        <taxon>Metazoa</taxon>
        <taxon>Cnidaria</taxon>
        <taxon>Anthozoa</taxon>
        <taxon>Hexacorallia</taxon>
        <taxon>Scleractinia</taxon>
        <taxon>Caryophylliina</taxon>
        <taxon>Caryophylliidae</taxon>
        <taxon>Desmophyllum</taxon>
    </lineage>
</organism>
<protein>
    <submittedName>
        <fullName evidence="2">Uncharacterized protein</fullName>
    </submittedName>
</protein>
<feature type="region of interest" description="Disordered" evidence="1">
    <location>
        <begin position="28"/>
        <end position="56"/>
    </location>
</feature>
<evidence type="ECO:0000313" key="2">
    <source>
        <dbReference type="EMBL" id="KAJ7375625.1"/>
    </source>
</evidence>